<name>A0A9W7YCA7_9FUNG</name>
<gene>
    <name evidence="6" type="primary">RPL26A</name>
    <name evidence="6" type="ORF">LPJ61_000007</name>
</gene>
<dbReference type="InterPro" id="IPR005756">
    <property type="entry name" value="Ribosomal_uL24_euk/arc"/>
</dbReference>
<dbReference type="GO" id="GO:0003735">
    <property type="term" value="F:structural constituent of ribosome"/>
    <property type="evidence" value="ECO:0007669"/>
    <property type="project" value="InterPro"/>
</dbReference>
<accession>A0A9W7YCA7</accession>
<feature type="compositionally biased region" description="Polar residues" evidence="4">
    <location>
        <begin position="1"/>
        <end position="11"/>
    </location>
</feature>
<dbReference type="InterPro" id="IPR005825">
    <property type="entry name" value="Ribosomal_uL24_CS"/>
</dbReference>
<dbReference type="Pfam" id="PF16906">
    <property type="entry name" value="Ribosomal_L26"/>
    <property type="match status" value="1"/>
</dbReference>
<organism evidence="6 7">
    <name type="scientific">Coemansia biformis</name>
    <dbReference type="NCBI Taxonomy" id="1286918"/>
    <lineage>
        <taxon>Eukaryota</taxon>
        <taxon>Fungi</taxon>
        <taxon>Fungi incertae sedis</taxon>
        <taxon>Zoopagomycota</taxon>
        <taxon>Kickxellomycotina</taxon>
        <taxon>Kickxellomycetes</taxon>
        <taxon>Kickxellales</taxon>
        <taxon>Kickxellaceae</taxon>
        <taxon>Coemansia</taxon>
    </lineage>
</organism>
<dbReference type="SMART" id="SM00739">
    <property type="entry name" value="KOW"/>
    <property type="match status" value="1"/>
</dbReference>
<protein>
    <submittedName>
        <fullName evidence="6">60S ribosomal protein L26A</fullName>
    </submittedName>
</protein>
<feature type="region of interest" description="Disordered" evidence="4">
    <location>
        <begin position="1"/>
        <end position="22"/>
    </location>
</feature>
<evidence type="ECO:0000259" key="5">
    <source>
        <dbReference type="SMART" id="SM00739"/>
    </source>
</evidence>
<dbReference type="OrthoDB" id="1688503at2759"/>
<dbReference type="AlphaFoldDB" id="A0A9W7YCA7"/>
<dbReference type="CDD" id="cd06089">
    <property type="entry name" value="KOW_RPL26"/>
    <property type="match status" value="1"/>
</dbReference>
<dbReference type="Pfam" id="PF00467">
    <property type="entry name" value="KOW"/>
    <property type="match status" value="1"/>
</dbReference>
<dbReference type="Gene3D" id="2.30.30.30">
    <property type="match status" value="1"/>
</dbReference>
<feature type="compositionally biased region" description="Basic residues" evidence="4">
    <location>
        <begin position="12"/>
        <end position="22"/>
    </location>
</feature>
<dbReference type="GO" id="GO:0015934">
    <property type="term" value="C:large ribosomal subunit"/>
    <property type="evidence" value="ECO:0007669"/>
    <property type="project" value="InterPro"/>
</dbReference>
<dbReference type="NCBIfam" id="TIGR01080">
    <property type="entry name" value="rplX_A_E"/>
    <property type="match status" value="1"/>
</dbReference>
<proteinExistence type="inferred from homology"/>
<evidence type="ECO:0000256" key="2">
    <source>
        <dbReference type="ARBA" id="ARBA00022980"/>
    </source>
</evidence>
<evidence type="ECO:0000313" key="6">
    <source>
        <dbReference type="EMBL" id="KAJ1736223.1"/>
    </source>
</evidence>
<dbReference type="EMBL" id="JANBOI010000001">
    <property type="protein sequence ID" value="KAJ1736223.1"/>
    <property type="molecule type" value="Genomic_DNA"/>
</dbReference>
<reference evidence="6" key="1">
    <citation type="submission" date="2022-07" db="EMBL/GenBank/DDBJ databases">
        <title>Phylogenomic reconstructions and comparative analyses of Kickxellomycotina fungi.</title>
        <authorList>
            <person name="Reynolds N.K."/>
            <person name="Stajich J.E."/>
            <person name="Barry K."/>
            <person name="Grigoriev I.V."/>
            <person name="Crous P."/>
            <person name="Smith M.E."/>
        </authorList>
    </citation>
    <scope>NUCLEOTIDE SEQUENCE</scope>
    <source>
        <strain evidence="6">BCRC 34381</strain>
    </source>
</reference>
<comment type="caution">
    <text evidence="6">The sequence shown here is derived from an EMBL/GenBank/DDBJ whole genome shotgun (WGS) entry which is preliminary data.</text>
</comment>
<sequence>MKFSADVSSSARKARKAHFTAPSHIRRKLMSAGLSKDLRKKHDVRSIPIRTGDEVVVVRGAHKGREGKVITVYRKKWIIHIERLVREKVNGATVPIPIHPSNVVVSSLKMTKDRENILSRKSEARKGRIERA</sequence>
<keyword evidence="3" id="KW-0687">Ribonucleoprotein</keyword>
<dbReference type="FunFam" id="2.30.30.30:FF:000009">
    <property type="entry name" value="60S ribosomal protein L26"/>
    <property type="match status" value="1"/>
</dbReference>
<dbReference type="InterPro" id="IPR014722">
    <property type="entry name" value="Rib_uL2_dom2"/>
</dbReference>
<dbReference type="GO" id="GO:0006412">
    <property type="term" value="P:translation"/>
    <property type="evidence" value="ECO:0007669"/>
    <property type="project" value="InterPro"/>
</dbReference>
<dbReference type="SUPFAM" id="SSF50104">
    <property type="entry name" value="Translation proteins SH3-like domain"/>
    <property type="match status" value="1"/>
</dbReference>
<evidence type="ECO:0000256" key="3">
    <source>
        <dbReference type="ARBA" id="ARBA00023274"/>
    </source>
</evidence>
<feature type="domain" description="KOW" evidence="5">
    <location>
        <begin position="48"/>
        <end position="75"/>
    </location>
</feature>
<dbReference type="InterPro" id="IPR008991">
    <property type="entry name" value="Translation_prot_SH3-like_sf"/>
</dbReference>
<evidence type="ECO:0000313" key="7">
    <source>
        <dbReference type="Proteomes" id="UP001143981"/>
    </source>
</evidence>
<comment type="similarity">
    <text evidence="1">Belongs to the universal ribosomal protein uL24 family.</text>
</comment>
<evidence type="ECO:0000256" key="4">
    <source>
        <dbReference type="SAM" id="MobiDB-lite"/>
    </source>
</evidence>
<dbReference type="HAMAP" id="MF_01326_A">
    <property type="entry name" value="Ribosomal_uL24_A"/>
    <property type="match status" value="1"/>
</dbReference>
<dbReference type="Proteomes" id="UP001143981">
    <property type="component" value="Unassembled WGS sequence"/>
</dbReference>
<dbReference type="PROSITE" id="PS01108">
    <property type="entry name" value="RIBOSOMAL_L24"/>
    <property type="match status" value="1"/>
</dbReference>
<dbReference type="PANTHER" id="PTHR11143">
    <property type="entry name" value="60S RIBOSOMAL PROTEIN L26 FAMILY MEMBER"/>
    <property type="match status" value="1"/>
</dbReference>
<keyword evidence="2 6" id="KW-0689">Ribosomal protein</keyword>
<evidence type="ECO:0000256" key="1">
    <source>
        <dbReference type="ARBA" id="ARBA00010618"/>
    </source>
</evidence>
<dbReference type="InterPro" id="IPR005824">
    <property type="entry name" value="KOW"/>
</dbReference>
<dbReference type="InterPro" id="IPR041988">
    <property type="entry name" value="Ribosomal_uL24_KOW"/>
</dbReference>
<keyword evidence="7" id="KW-1185">Reference proteome</keyword>
<dbReference type="GO" id="GO:0003723">
    <property type="term" value="F:RNA binding"/>
    <property type="evidence" value="ECO:0007669"/>
    <property type="project" value="InterPro"/>
</dbReference>